<dbReference type="PROSITE" id="PS50865">
    <property type="entry name" value="ZF_MYND_2"/>
    <property type="match status" value="1"/>
</dbReference>
<proteinExistence type="predicted"/>
<keyword evidence="1" id="KW-0479">Metal-binding</keyword>
<evidence type="ECO:0000313" key="7">
    <source>
        <dbReference type="Proteomes" id="UP000614350"/>
    </source>
</evidence>
<reference evidence="6" key="1">
    <citation type="journal article" date="2020" name="G3 (Bethesda)">
        <title>High-Quality Assemblies for Three Invasive Social Wasps from the &lt;i&gt;Vespula&lt;/i&gt; Genus.</title>
        <authorList>
            <person name="Harrop T.W.R."/>
            <person name="Guhlin J."/>
            <person name="McLaughlin G.M."/>
            <person name="Permina E."/>
            <person name="Stockwell P."/>
            <person name="Gilligan J."/>
            <person name="Le Lec M.F."/>
            <person name="Gruber M.A.M."/>
            <person name="Quinn O."/>
            <person name="Lovegrove M."/>
            <person name="Duncan E.J."/>
            <person name="Remnant E.J."/>
            <person name="Van Eeckhoven J."/>
            <person name="Graham B."/>
            <person name="Knapp R.A."/>
            <person name="Langford K.W."/>
            <person name="Kronenberg Z."/>
            <person name="Press M.O."/>
            <person name="Eacker S.M."/>
            <person name="Wilson-Rankin E.E."/>
            <person name="Purcell J."/>
            <person name="Lester P.J."/>
            <person name="Dearden P.K."/>
        </authorList>
    </citation>
    <scope>NUCLEOTIDE SEQUENCE</scope>
    <source>
        <strain evidence="6">Marl-1</strain>
    </source>
</reference>
<dbReference type="Proteomes" id="UP000614350">
    <property type="component" value="Unassembled WGS sequence"/>
</dbReference>
<dbReference type="GO" id="GO:0008270">
    <property type="term" value="F:zinc ion binding"/>
    <property type="evidence" value="ECO:0007669"/>
    <property type="project" value="UniProtKB-KW"/>
</dbReference>
<name>A0A834J4G5_VESVU</name>
<organism evidence="6 7">
    <name type="scientific">Vespula vulgaris</name>
    <name type="common">Yellow jacket</name>
    <name type="synonym">Wasp</name>
    <dbReference type="NCBI Taxonomy" id="7454"/>
    <lineage>
        <taxon>Eukaryota</taxon>
        <taxon>Metazoa</taxon>
        <taxon>Ecdysozoa</taxon>
        <taxon>Arthropoda</taxon>
        <taxon>Hexapoda</taxon>
        <taxon>Insecta</taxon>
        <taxon>Pterygota</taxon>
        <taxon>Neoptera</taxon>
        <taxon>Endopterygota</taxon>
        <taxon>Hymenoptera</taxon>
        <taxon>Apocrita</taxon>
        <taxon>Aculeata</taxon>
        <taxon>Vespoidea</taxon>
        <taxon>Vespidae</taxon>
        <taxon>Vespinae</taxon>
        <taxon>Vespula</taxon>
    </lineage>
</organism>
<keyword evidence="2 4" id="KW-0863">Zinc-finger</keyword>
<dbReference type="Gene3D" id="6.10.140.2220">
    <property type="match status" value="1"/>
</dbReference>
<accession>A0A834J4G5</accession>
<dbReference type="SUPFAM" id="SSF144232">
    <property type="entry name" value="HIT/MYND zinc finger-like"/>
    <property type="match status" value="1"/>
</dbReference>
<evidence type="ECO:0000256" key="3">
    <source>
        <dbReference type="ARBA" id="ARBA00022833"/>
    </source>
</evidence>
<gene>
    <name evidence="6" type="ORF">HZH66_013719</name>
</gene>
<feature type="domain" description="MYND-type" evidence="5">
    <location>
        <begin position="1580"/>
        <end position="1617"/>
    </location>
</feature>
<evidence type="ECO:0000256" key="4">
    <source>
        <dbReference type="PROSITE-ProRule" id="PRU00134"/>
    </source>
</evidence>
<evidence type="ECO:0000256" key="2">
    <source>
        <dbReference type="ARBA" id="ARBA00022771"/>
    </source>
</evidence>
<evidence type="ECO:0000256" key="1">
    <source>
        <dbReference type="ARBA" id="ARBA00022723"/>
    </source>
</evidence>
<comment type="caution">
    <text evidence="6">The sequence shown here is derived from an EMBL/GenBank/DDBJ whole genome shotgun (WGS) entry which is preliminary data.</text>
</comment>
<evidence type="ECO:0000313" key="6">
    <source>
        <dbReference type="EMBL" id="KAF7381325.1"/>
    </source>
</evidence>
<keyword evidence="3" id="KW-0862">Zinc</keyword>
<dbReference type="EMBL" id="JACSEA010000020">
    <property type="protein sequence ID" value="KAF7381325.1"/>
    <property type="molecule type" value="Genomic_DNA"/>
</dbReference>
<keyword evidence="7" id="KW-1185">Reference proteome</keyword>
<dbReference type="InterPro" id="IPR002893">
    <property type="entry name" value="Znf_MYND"/>
</dbReference>
<protein>
    <recommendedName>
        <fullName evidence="5">MYND-type domain-containing protein</fullName>
    </recommendedName>
</protein>
<sequence>MNTIKSRTRDDIPIIFDNYKLKWWLFHAGPRRQELLQKLKRDLEKLNLSRSGLRQALLQLTTKSYVVVDRLSKEMVRSVDDKDGTQAFAKRNKFIPFLHANECNRKKDDKNKIDLNNTENIKKTSRCSEKRNDKSNADSTLRIVPMSHRRKPRVADNRIKIHGSKFKHKIKRRKEYSSDKYKVKRCKFKCDYEKPNALTGKRVSLQNNTNGVISDNNDTNTLQVPLQINRQSLRSILDESNELREKEFSDDKSCYFAPKTMEADSTVSNDKKKDNLKVRNGMDVTELKTIRPCELCETVIIDKIKKNCNISNIFNQTYPNANKRKRKKIRAKFHEIFDQCLTVSEEEEEESIINAWIRKRQRKDSNKSWNVSTNIESSVLLDKTETQDITSDLAVCKDIVCRKTCEIANIELVETILNATNVIEFNNNQTVCDKDVFTVETKLYGDDSIQKENIINFPLLCDNNKQIEIELSNELPNKIANVSVINDIAKVPIILPEDHAAARKCVEEQIKIDLSNELPTKTANVSAMDDIAKVPVIQTEDNATHNCSKEMQSDRDSDGSCIRNTISNTILNSDAPVDKILEKSRDRDNCSKTSEANTSFDIPKKIESAMNNFTESCTRNVNDHSMEIQIGVKPYSETTTSIQKNPNKYKQNVIDDNILKPCKQDVNEDLSQLLQMDINQNYRIRSIGNTISIQENLEAYTNQNTIVKDICISNVTSNKNQLSTNNSTNTNEETVAEESLPKSTIDIFKENNNTSITQNDNEKINDSSFHTTDFKQHTSLDCTYNFVQPKTIQKNKIRVLSSAELGSRWCPTPVNTSVTEPNVLLNETTVPINDNGMPSKCTNIKQLTKDAAVDKDPSLSYIQFYLMSIYRRIMRIRALEKKYSSNGRRNTSAEVKKIINNDMQFNSNFVVLLEELLNLGKELKISDLKKVTRYAASAINKCFLSSKYKPISLREISNYMTVFDKSISQTFTFAPNNTPTSISSNAFTFTFNNASKSTSSNASTSAFSNAFTSTSNNVSTSIAPVPKISNSANNAAQAVLSNVHVPAATEVQAIYNDLPKKNVYASVASNQNQECNVPNLQTLQNSNTSILYAPPPVQSMYKNVQLLQENRMYNYGQRAIQQQFMPAVTFYNAANSNVMQSHNNKYTTRRLNLNQNLQGFIRNNAEYASQMAGQSNIPQRIDNTRDMSKLSYTQQVPQQITLSYNVPQRLPPIQMAQNIQNSQISCSMTLSAQLPTIHFNNSENLQQRINTIPCELLLQIWDQVTFCLEENFFDCRAHEIYDKGSCILKLFHMGWKEKIYKFIRYKSQRGEFVALQSKLAKYIYKTAVIETQKRICQLYLQKQESQERSDTTKILIQDMTSKNNVSSVNLETQYPSKTEARKSKSQRVDNVELKKQSDLHSLKSAVERILGNDTISSILQNNNSLLIDSNKFDNKPVSIDDEMDHNGGIKNVIDDITLESKTKNEENVSLSREESVEILSSTSTNKGVRLEEFQLYVKEESLSPKRNITDDIDHRQVDSTESAISSEPHIIDVRSISPTSFNTMEEVLALPLNDLQLSTTEDTKENGIEIKIQIPEDVICLNCSKISTVVCEVCLEAHYCSKECAASHWIEKHHKYCMPHRVTVSENDDKKV</sequence>
<dbReference type="PROSITE" id="PS01360">
    <property type="entry name" value="ZF_MYND_1"/>
    <property type="match status" value="1"/>
</dbReference>
<evidence type="ECO:0000259" key="5">
    <source>
        <dbReference type="PROSITE" id="PS50865"/>
    </source>
</evidence>